<comment type="caution">
    <text evidence="12">The sequence shown here is derived from an EMBL/GenBank/DDBJ whole genome shotgun (WGS) entry which is preliminary data.</text>
</comment>
<keyword evidence="5 10" id="KW-0812">Transmembrane</keyword>
<sequence>MTFVLLSILLGILTYWVIRRGVATMTRSPVWLLWLIIMTPILALTLWVLRYGKYAPPHVAILGLFIICPLVYTWVVLLGRRPPVQTVSKKSAAAAAATAIARPMPASPPPMLMAKEDEDRLRTCFPWSVYFLQKIERRQQQMICRGRLKATPAVAHSTVQQNVRSQFGDQFLVVLQEERNGQPIFTLSPNRAPAATAKGGGWLLSLGLFILTLGTTTLAGLLLVGELSLPELRSQPVILVKGLGYSLAVMMILAVRELAHYAAARYHRIPASPPFFIPVPYFLGTIGAFVRIKAPAPHRRALFDLGLAGPLAGFIVSLPIVWWGLAHSQVVDLTAESSLLNFQSLDPRGSVLLALLSKLAFGNSLQMDQAIYLHAVAIAGCLGLVLTALNLMPVGQLDGGHIVHAMYGRWGGAAIGNIARILVAAMVFIQSEYLLWALLLVFMPSQDEPALDDLSELDGVRDTLGLVAMALLVLIVLPMPYAISTRLF</sequence>
<evidence type="ECO:0000256" key="8">
    <source>
        <dbReference type="ARBA" id="ARBA00022989"/>
    </source>
</evidence>
<dbReference type="CDD" id="cd06160">
    <property type="entry name" value="S2P-M50_like_2"/>
    <property type="match status" value="1"/>
</dbReference>
<evidence type="ECO:0000256" key="10">
    <source>
        <dbReference type="SAM" id="Phobius"/>
    </source>
</evidence>
<feature type="transmembrane region" description="Helical" evidence="10">
    <location>
        <begin position="418"/>
        <end position="443"/>
    </location>
</feature>
<keyword evidence="4 12" id="KW-0645">Protease</keyword>
<keyword evidence="13" id="KW-1185">Reference proteome</keyword>
<feature type="transmembrane region" description="Helical" evidence="10">
    <location>
        <begin position="301"/>
        <end position="325"/>
    </location>
</feature>
<dbReference type="PANTHER" id="PTHR31412:SF0">
    <property type="entry name" value="ZINC METALLOPROTEASE EGY1, CHLOROPLASTIC-RELATED"/>
    <property type="match status" value="1"/>
</dbReference>
<dbReference type="PANTHER" id="PTHR31412">
    <property type="entry name" value="ZINC METALLOPROTEASE EGY1"/>
    <property type="match status" value="1"/>
</dbReference>
<protein>
    <submittedName>
        <fullName evidence="12">Site-2 protease family protein</fullName>
    </submittedName>
</protein>
<feature type="transmembrane region" description="Helical" evidence="10">
    <location>
        <begin position="463"/>
        <end position="483"/>
    </location>
</feature>
<comment type="subcellular location">
    <subcellularLocation>
        <location evidence="2">Membrane</location>
        <topology evidence="2">Multi-pass membrane protein</topology>
    </subcellularLocation>
</comment>
<feature type="transmembrane region" description="Helical" evidence="10">
    <location>
        <begin position="29"/>
        <end position="49"/>
    </location>
</feature>
<evidence type="ECO:0000256" key="5">
    <source>
        <dbReference type="ARBA" id="ARBA00022692"/>
    </source>
</evidence>
<evidence type="ECO:0000313" key="12">
    <source>
        <dbReference type="EMBL" id="MBE9065785.1"/>
    </source>
</evidence>
<dbReference type="GO" id="GO:0008233">
    <property type="term" value="F:peptidase activity"/>
    <property type="evidence" value="ECO:0007669"/>
    <property type="project" value="UniProtKB-KW"/>
</dbReference>
<dbReference type="Proteomes" id="UP000615026">
    <property type="component" value="Unassembled WGS sequence"/>
</dbReference>
<dbReference type="RefSeq" id="WP_193991034.1">
    <property type="nucleotide sequence ID" value="NZ_JADEXP010000018.1"/>
</dbReference>
<evidence type="ECO:0000259" key="11">
    <source>
        <dbReference type="Pfam" id="PF02163"/>
    </source>
</evidence>
<proteinExistence type="inferred from homology"/>
<evidence type="ECO:0000256" key="6">
    <source>
        <dbReference type="ARBA" id="ARBA00022801"/>
    </source>
</evidence>
<dbReference type="InterPro" id="IPR008915">
    <property type="entry name" value="Peptidase_M50"/>
</dbReference>
<dbReference type="EMBL" id="JADEXP010000018">
    <property type="protein sequence ID" value="MBE9065785.1"/>
    <property type="molecule type" value="Genomic_DNA"/>
</dbReference>
<evidence type="ECO:0000256" key="4">
    <source>
        <dbReference type="ARBA" id="ARBA00022670"/>
    </source>
</evidence>
<feature type="transmembrane region" description="Helical" evidence="10">
    <location>
        <begin position="371"/>
        <end position="397"/>
    </location>
</feature>
<dbReference type="GO" id="GO:0006508">
    <property type="term" value="P:proteolysis"/>
    <property type="evidence" value="ECO:0007669"/>
    <property type="project" value="UniProtKB-KW"/>
</dbReference>
<keyword evidence="9 10" id="KW-0472">Membrane</keyword>
<comment type="cofactor">
    <cofactor evidence="1">
        <name>Zn(2+)</name>
        <dbReference type="ChEBI" id="CHEBI:29105"/>
    </cofactor>
</comment>
<evidence type="ECO:0000256" key="9">
    <source>
        <dbReference type="ARBA" id="ARBA00023136"/>
    </source>
</evidence>
<organism evidence="12 13">
    <name type="scientific">Leptolyngbya cf. ectocarpi LEGE 11479</name>
    <dbReference type="NCBI Taxonomy" id="1828722"/>
    <lineage>
        <taxon>Bacteria</taxon>
        <taxon>Bacillati</taxon>
        <taxon>Cyanobacteriota</taxon>
        <taxon>Cyanophyceae</taxon>
        <taxon>Leptolyngbyales</taxon>
        <taxon>Leptolyngbyaceae</taxon>
        <taxon>Leptolyngbya group</taxon>
        <taxon>Leptolyngbya</taxon>
    </lineage>
</organism>
<feature type="domain" description="Peptidase M50" evidence="11">
    <location>
        <begin position="246"/>
        <end position="424"/>
    </location>
</feature>
<evidence type="ECO:0000256" key="7">
    <source>
        <dbReference type="ARBA" id="ARBA00022946"/>
    </source>
</evidence>
<dbReference type="Pfam" id="PF02163">
    <property type="entry name" value="Peptidase_M50"/>
    <property type="match status" value="1"/>
</dbReference>
<keyword evidence="6" id="KW-0378">Hydrolase</keyword>
<evidence type="ECO:0000256" key="1">
    <source>
        <dbReference type="ARBA" id="ARBA00001947"/>
    </source>
</evidence>
<feature type="transmembrane region" description="Helical" evidence="10">
    <location>
        <begin position="236"/>
        <end position="255"/>
    </location>
</feature>
<keyword evidence="7" id="KW-0809">Transit peptide</keyword>
<evidence type="ECO:0000256" key="3">
    <source>
        <dbReference type="ARBA" id="ARBA00007931"/>
    </source>
</evidence>
<gene>
    <name evidence="12" type="ORF">IQ260_03865</name>
</gene>
<dbReference type="AlphaFoldDB" id="A0A928ZQ15"/>
<evidence type="ECO:0000313" key="13">
    <source>
        <dbReference type="Proteomes" id="UP000615026"/>
    </source>
</evidence>
<name>A0A928ZQ15_LEPEC</name>
<comment type="similarity">
    <text evidence="3">Belongs to the peptidase M50B family.</text>
</comment>
<keyword evidence="8 10" id="KW-1133">Transmembrane helix</keyword>
<reference evidence="12" key="1">
    <citation type="submission" date="2020-10" db="EMBL/GenBank/DDBJ databases">
        <authorList>
            <person name="Castelo-Branco R."/>
            <person name="Eusebio N."/>
            <person name="Adriana R."/>
            <person name="Vieira A."/>
            <person name="Brugerolle De Fraissinette N."/>
            <person name="Rezende De Castro R."/>
            <person name="Schneider M.P."/>
            <person name="Vasconcelos V."/>
            <person name="Leao P.N."/>
        </authorList>
    </citation>
    <scope>NUCLEOTIDE SEQUENCE</scope>
    <source>
        <strain evidence="12">LEGE 11479</strain>
    </source>
</reference>
<dbReference type="GO" id="GO:0016020">
    <property type="term" value="C:membrane"/>
    <property type="evidence" value="ECO:0007669"/>
    <property type="project" value="UniProtKB-SubCell"/>
</dbReference>
<feature type="transmembrane region" description="Helical" evidence="10">
    <location>
        <begin position="61"/>
        <end position="79"/>
    </location>
</feature>
<feature type="transmembrane region" description="Helical" evidence="10">
    <location>
        <begin position="202"/>
        <end position="224"/>
    </location>
</feature>
<accession>A0A928ZQ15</accession>
<dbReference type="InterPro" id="IPR044838">
    <property type="entry name" value="EGY1-like"/>
</dbReference>
<evidence type="ECO:0000256" key="2">
    <source>
        <dbReference type="ARBA" id="ARBA00004141"/>
    </source>
</evidence>